<feature type="compositionally biased region" description="Basic and acidic residues" evidence="1">
    <location>
        <begin position="261"/>
        <end position="270"/>
    </location>
</feature>
<proteinExistence type="predicted"/>
<feature type="region of interest" description="Disordered" evidence="1">
    <location>
        <begin position="168"/>
        <end position="384"/>
    </location>
</feature>
<dbReference type="EMBL" id="CDMZ01002617">
    <property type="protein sequence ID" value="CEM43127.1"/>
    <property type="molecule type" value="Genomic_DNA"/>
</dbReference>
<evidence type="ECO:0000313" key="2">
    <source>
        <dbReference type="EMBL" id="CEM43127.1"/>
    </source>
</evidence>
<dbReference type="PhylomeDB" id="A0A0G4HG95"/>
<name>A0A0G4HG95_9ALVE</name>
<organism evidence="2">
    <name type="scientific">Chromera velia CCMP2878</name>
    <dbReference type="NCBI Taxonomy" id="1169474"/>
    <lineage>
        <taxon>Eukaryota</taxon>
        <taxon>Sar</taxon>
        <taxon>Alveolata</taxon>
        <taxon>Colpodellida</taxon>
        <taxon>Chromeraceae</taxon>
        <taxon>Chromera</taxon>
    </lineage>
</organism>
<gene>
    <name evidence="2" type="ORF">Cvel_27324</name>
</gene>
<evidence type="ECO:0000256" key="1">
    <source>
        <dbReference type="SAM" id="MobiDB-lite"/>
    </source>
</evidence>
<protein>
    <submittedName>
        <fullName evidence="2">Uncharacterized protein</fullName>
    </submittedName>
</protein>
<reference evidence="2" key="1">
    <citation type="submission" date="2014-11" db="EMBL/GenBank/DDBJ databases">
        <authorList>
            <person name="Otto D Thomas"/>
            <person name="Naeem Raeece"/>
        </authorList>
    </citation>
    <scope>NUCLEOTIDE SEQUENCE</scope>
</reference>
<sequence>MSVDEGIHLQLIFNRDGELHPNPAFFAREEFSNEKQMIQGGGAQFPSLSRGFIRIRMDDARPQTLRSSGKTLVHFAKFGFRNHFLIFGLSWLRRCSFNWRELEPYRDGTRHIEIPHGKNLQGIETGWSRWLLPVDIDLIHTRVTFLRINEAPPDTHVFYPDTPFFHPSVSSARRQRSPRERAMDGTGGRARARPAAFSPDPIQKEPSLPDGTLSPLSLAGDRDERPIWARRTSSPDAPLRRTRTAASFSPPVFPRSPLKNLLEESRREESTLGMQEEEQYTDKDQPEINPYQQWETEQDATEMQLEKQQEEAPPPAPESVEPMQLVEQQEEAPPPAPKSAEPMQLVEQQEEAQPTVSLSAPEPAESMPIDEHRESEEELVDYDL</sequence>
<accession>A0A0G4HG95</accession>
<dbReference type="AlphaFoldDB" id="A0A0G4HG95"/>
<dbReference type="VEuPathDB" id="CryptoDB:Cvel_27324"/>